<dbReference type="EMBL" id="FRAR01000019">
    <property type="protein sequence ID" value="SHK66206.1"/>
    <property type="molecule type" value="Genomic_DNA"/>
</dbReference>
<dbReference type="Pfam" id="PF03738">
    <property type="entry name" value="GSP_synth"/>
    <property type="match status" value="1"/>
</dbReference>
<keyword evidence="4" id="KW-0067">ATP-binding</keyword>
<evidence type="ECO:0000259" key="6">
    <source>
        <dbReference type="Pfam" id="PF03738"/>
    </source>
</evidence>
<evidence type="ECO:0000256" key="3">
    <source>
        <dbReference type="ARBA" id="ARBA00022741"/>
    </source>
</evidence>
<evidence type="ECO:0000256" key="1">
    <source>
        <dbReference type="ARBA" id="ARBA00022598"/>
    </source>
</evidence>
<evidence type="ECO:0000256" key="5">
    <source>
        <dbReference type="ARBA" id="ARBA00022842"/>
    </source>
</evidence>
<evidence type="ECO:0000256" key="2">
    <source>
        <dbReference type="ARBA" id="ARBA00022723"/>
    </source>
</evidence>
<organism evidence="7 8">
    <name type="scientific">Desulforamulus aeronauticus DSM 10349</name>
    <dbReference type="NCBI Taxonomy" id="1121421"/>
    <lineage>
        <taxon>Bacteria</taxon>
        <taxon>Bacillati</taxon>
        <taxon>Bacillota</taxon>
        <taxon>Clostridia</taxon>
        <taxon>Eubacteriales</taxon>
        <taxon>Peptococcaceae</taxon>
        <taxon>Desulforamulus</taxon>
    </lineage>
</organism>
<feature type="domain" description="Glutathionylspermidine synthase pre-ATP-grasp-like" evidence="6">
    <location>
        <begin position="52"/>
        <end position="426"/>
    </location>
</feature>
<name>A0A1M6UAJ8_9FIRM</name>
<keyword evidence="3" id="KW-0547">Nucleotide-binding</keyword>
<dbReference type="STRING" id="1121421.SAMN02745123_02678"/>
<dbReference type="GO" id="GO:0005524">
    <property type="term" value="F:ATP binding"/>
    <property type="evidence" value="ECO:0007669"/>
    <property type="project" value="UniProtKB-KW"/>
</dbReference>
<evidence type="ECO:0000256" key="4">
    <source>
        <dbReference type="ARBA" id="ARBA00022840"/>
    </source>
</evidence>
<reference evidence="8" key="1">
    <citation type="submission" date="2016-11" db="EMBL/GenBank/DDBJ databases">
        <authorList>
            <person name="Varghese N."/>
            <person name="Submissions S."/>
        </authorList>
    </citation>
    <scope>NUCLEOTIDE SEQUENCE [LARGE SCALE GENOMIC DNA]</scope>
    <source>
        <strain evidence="8">DSM 10349</strain>
    </source>
</reference>
<dbReference type="RefSeq" id="WP_072915259.1">
    <property type="nucleotide sequence ID" value="NZ_FRAR01000019.1"/>
</dbReference>
<keyword evidence="8" id="KW-1185">Reference proteome</keyword>
<accession>A0A1M6UAJ8</accession>
<dbReference type="SUPFAM" id="SSF56059">
    <property type="entry name" value="Glutathione synthetase ATP-binding domain-like"/>
    <property type="match status" value="1"/>
</dbReference>
<gene>
    <name evidence="7" type="ORF">SAMN02745123_02678</name>
</gene>
<keyword evidence="2" id="KW-0479">Metal-binding</keyword>
<keyword evidence="5" id="KW-0460">Magnesium</keyword>
<sequence>MYLNNFFLEYEDIVKSFPEQCHQDYLNIKGIMDNSTAKYNGEPIPFLYQPMFFTPEDIRAFKDLTNTVMSILNKVIKQYLVSTEFRKKFGFSKLLEELILVDPGYQIAVPMARLDLFYYEPRVFKFCEINADGSSGMNKSNVLERLFLHALPVSQMKLKYDIQYFELVETWTDESLQLFHQFNPDIKNPNVAIVDWQGAGNLKEFEVFQAAYVKKGCKTQIVDPRQLKYDGKALYFRDMKVDLIYRRLVTSELIDRHSEMMDLILAYQDRAVCMVGPIRSEISHNKMIFKVLHQDTTNILSEAEREFIKRHIPYTAEFKGDQNIFSLILKNKDQYVLKPTNMYAAAGVYLGRDFTESQWQQKVKQCWENNYLYQEYCQPFYGQMVEIQGDHGVTTNHFNQMIGLFAYNEKLSGLYTRVGKSNVISQQHGYYILPNYYIVK</sequence>
<keyword evidence="1" id="KW-0436">Ligase</keyword>
<dbReference type="OrthoDB" id="9771802at2"/>
<evidence type="ECO:0000313" key="8">
    <source>
        <dbReference type="Proteomes" id="UP000183997"/>
    </source>
</evidence>
<evidence type="ECO:0000313" key="7">
    <source>
        <dbReference type="EMBL" id="SHK66206.1"/>
    </source>
</evidence>
<dbReference type="GO" id="GO:0016874">
    <property type="term" value="F:ligase activity"/>
    <property type="evidence" value="ECO:0007669"/>
    <property type="project" value="UniProtKB-KW"/>
</dbReference>
<dbReference type="AlphaFoldDB" id="A0A1M6UAJ8"/>
<protein>
    <submittedName>
        <fullName evidence="7">Glutathionylspermidine synthase preATP-grasp</fullName>
    </submittedName>
</protein>
<proteinExistence type="predicted"/>
<dbReference type="Proteomes" id="UP000183997">
    <property type="component" value="Unassembled WGS sequence"/>
</dbReference>
<dbReference type="InterPro" id="IPR005494">
    <property type="entry name" value="GSPS_pre-ATP-grasp-like_dom"/>
</dbReference>
<dbReference type="GO" id="GO:0046872">
    <property type="term" value="F:metal ion binding"/>
    <property type="evidence" value="ECO:0007669"/>
    <property type="project" value="UniProtKB-KW"/>
</dbReference>